<dbReference type="Pfam" id="PF07308">
    <property type="entry name" value="DUF1456"/>
    <property type="match status" value="2"/>
</dbReference>
<dbReference type="PANTHER" id="PTHR37805:SF1">
    <property type="entry name" value="CYTOPLASMIC PROTEIN"/>
    <property type="match status" value="1"/>
</dbReference>
<organism evidence="1 2">
    <name type="scientific">Mariprofundus erugo</name>
    <dbReference type="NCBI Taxonomy" id="2528639"/>
    <lineage>
        <taxon>Bacteria</taxon>
        <taxon>Pseudomonadati</taxon>
        <taxon>Pseudomonadota</taxon>
        <taxon>Candidatius Mariprofundia</taxon>
        <taxon>Mariprofundales</taxon>
        <taxon>Mariprofundaceae</taxon>
        <taxon>Mariprofundus</taxon>
    </lineage>
</organism>
<protein>
    <submittedName>
        <fullName evidence="1">DUF1456 family protein</fullName>
    </submittedName>
</protein>
<dbReference type="EMBL" id="VBRY01000009">
    <property type="protein sequence ID" value="TLS66572.1"/>
    <property type="molecule type" value="Genomic_DNA"/>
</dbReference>
<dbReference type="AlphaFoldDB" id="A0A5R9GRE5"/>
<dbReference type="RefSeq" id="WP_138239752.1">
    <property type="nucleotide sequence ID" value="NZ_VBRY01000009.1"/>
</dbReference>
<keyword evidence="2" id="KW-1185">Reference proteome</keyword>
<comment type="caution">
    <text evidence="1">The sequence shown here is derived from an EMBL/GenBank/DDBJ whole genome shotgun (WGS) entry which is preliminary data.</text>
</comment>
<evidence type="ECO:0000313" key="2">
    <source>
        <dbReference type="Proteomes" id="UP000306585"/>
    </source>
</evidence>
<gene>
    <name evidence="1" type="ORF">FEF65_10100</name>
</gene>
<name>A0A5R9GRE5_9PROT</name>
<reference evidence="1 2" key="1">
    <citation type="journal article" date="2019" name="Appl. Environ. Microbiol.">
        <title>Environmental Evidence and Genomic Insight of Iron-oxidizing Bacteria Preference Towards More Corrosion Resistant Stainless Steel at Higher Salinities.</title>
        <authorList>
            <person name="Garrison C.E."/>
            <person name="Price K.A."/>
            <person name="Field E.K."/>
        </authorList>
    </citation>
    <scope>NUCLEOTIDE SEQUENCE [LARGE SCALE GENOMIC DNA]</scope>
    <source>
        <strain evidence="1 2">P3</strain>
    </source>
</reference>
<dbReference type="InterPro" id="IPR009921">
    <property type="entry name" value="YehS-like"/>
</dbReference>
<accession>A0A5R9GRE5</accession>
<evidence type="ECO:0000313" key="1">
    <source>
        <dbReference type="EMBL" id="TLS66572.1"/>
    </source>
</evidence>
<dbReference type="PANTHER" id="PTHR37805">
    <property type="entry name" value="CYTOPLASMIC PROTEIN-RELATED"/>
    <property type="match status" value="1"/>
</dbReference>
<proteinExistence type="predicted"/>
<sequence length="171" mass="19726">MTNNDIFRRIRFAFDFDDEKMMALFALADQAVTRARISDWLKKDEDPAFQSLSDCELAIFLNGLIHDRRGKKEGAQAVPEQQLNNNIIIRKLKIALDLKEEDMLALLALAGMRLGRHELSAFFRRPDHRHYRECKDQVLRNLLTGMQMKYRASTAEAGGSAWDKLMPEARS</sequence>
<dbReference type="Proteomes" id="UP000306585">
    <property type="component" value="Unassembled WGS sequence"/>
</dbReference>